<keyword evidence="6" id="KW-0378">Hydrolase</keyword>
<dbReference type="Pfam" id="PF04139">
    <property type="entry name" value="Rad9"/>
    <property type="match status" value="1"/>
</dbReference>
<dbReference type="GO" id="GO:0000076">
    <property type="term" value="P:DNA replication checkpoint signaling"/>
    <property type="evidence" value="ECO:0007669"/>
    <property type="project" value="TreeGrafter"/>
</dbReference>
<evidence type="ECO:0000256" key="5">
    <source>
        <dbReference type="ARBA" id="ARBA00022763"/>
    </source>
</evidence>
<evidence type="ECO:0000256" key="7">
    <source>
        <dbReference type="ARBA" id="ARBA00022839"/>
    </source>
</evidence>
<dbReference type="GO" id="GO:0030896">
    <property type="term" value="C:checkpoint clamp complex"/>
    <property type="evidence" value="ECO:0007669"/>
    <property type="project" value="InterPro"/>
</dbReference>
<dbReference type="FunFam" id="3.70.10.10:FF:000005">
    <property type="entry name" value="Cell cycle checkpoint control protein"/>
    <property type="match status" value="1"/>
</dbReference>
<evidence type="ECO:0000313" key="14">
    <source>
        <dbReference type="Proteomes" id="UP001168972"/>
    </source>
</evidence>
<evidence type="ECO:0000256" key="11">
    <source>
        <dbReference type="ARBA" id="ARBA00079896"/>
    </source>
</evidence>
<protein>
    <recommendedName>
        <fullName evidence="10">Cell cycle checkpoint control protein RAD9A</fullName>
    </recommendedName>
    <alternativeName>
        <fullName evidence="11">DNA repair exonuclease rad9 homolog A</fullName>
    </alternativeName>
</protein>
<keyword evidence="3" id="KW-0597">Phosphoprotein</keyword>
<reference evidence="13" key="1">
    <citation type="journal article" date="2023" name="bioRxiv">
        <title>Scaffold-level genome assemblies of two parasitoid biocontrol wasps reveal the parthenogenesis mechanism and an associated novel virus.</title>
        <authorList>
            <person name="Inwood S."/>
            <person name="Skelly J."/>
            <person name="Guhlin J."/>
            <person name="Harrop T."/>
            <person name="Goldson S."/>
            <person name="Dearden P."/>
        </authorList>
    </citation>
    <scope>NUCLEOTIDE SEQUENCE</scope>
    <source>
        <strain evidence="13">Lincoln</strain>
        <tissue evidence="13">Whole body</tissue>
    </source>
</reference>
<keyword evidence="5" id="KW-0227">DNA damage</keyword>
<name>A0AA39KZT2_MICHY</name>
<keyword evidence="8" id="KW-0539">Nucleus</keyword>
<accession>A0AA39KZT2</accession>
<proteinExistence type="inferred from homology"/>
<dbReference type="AlphaFoldDB" id="A0AA39KZT2"/>
<evidence type="ECO:0000256" key="10">
    <source>
        <dbReference type="ARBA" id="ARBA00069752"/>
    </source>
</evidence>
<evidence type="ECO:0000256" key="8">
    <source>
        <dbReference type="ARBA" id="ARBA00023242"/>
    </source>
</evidence>
<reference evidence="13" key="2">
    <citation type="submission" date="2023-03" db="EMBL/GenBank/DDBJ databases">
        <authorList>
            <person name="Inwood S.N."/>
            <person name="Skelly J.G."/>
            <person name="Guhlin J."/>
            <person name="Harrop T.W.R."/>
            <person name="Goldson S.G."/>
            <person name="Dearden P.K."/>
        </authorList>
    </citation>
    <scope>NUCLEOTIDE SEQUENCE</scope>
    <source>
        <strain evidence="13">Lincoln</strain>
        <tissue evidence="13">Whole body</tissue>
    </source>
</reference>
<evidence type="ECO:0000256" key="9">
    <source>
        <dbReference type="ARBA" id="ARBA00059283"/>
    </source>
</evidence>
<feature type="region of interest" description="Disordered" evidence="12">
    <location>
        <begin position="431"/>
        <end position="450"/>
    </location>
</feature>
<dbReference type="GO" id="GO:0071479">
    <property type="term" value="P:cellular response to ionizing radiation"/>
    <property type="evidence" value="ECO:0007669"/>
    <property type="project" value="TreeGrafter"/>
</dbReference>
<dbReference type="InterPro" id="IPR007268">
    <property type="entry name" value="Rad9/Ddc1"/>
</dbReference>
<organism evidence="13 14">
    <name type="scientific">Microctonus hyperodae</name>
    <name type="common">Parasitoid wasp</name>
    <dbReference type="NCBI Taxonomy" id="165561"/>
    <lineage>
        <taxon>Eukaryota</taxon>
        <taxon>Metazoa</taxon>
        <taxon>Ecdysozoa</taxon>
        <taxon>Arthropoda</taxon>
        <taxon>Hexapoda</taxon>
        <taxon>Insecta</taxon>
        <taxon>Pterygota</taxon>
        <taxon>Neoptera</taxon>
        <taxon>Endopterygota</taxon>
        <taxon>Hymenoptera</taxon>
        <taxon>Apocrita</taxon>
        <taxon>Ichneumonoidea</taxon>
        <taxon>Braconidae</taxon>
        <taxon>Euphorinae</taxon>
        <taxon>Microctonus</taxon>
    </lineage>
</organism>
<sequence>MKCVIPGPNVKILARAIHVLGKIGEEMYVQPQERALSFRSVSMSNSAYCDFTFRDNYFTYYKFGDLDEEDTSKCKVSMRCAISVFKTPGIMDKLIETCHINLESNASTLIIILKYKNSVIKTFLLPILNCEALQAAYNKDGAPNQLIVQPKVLADALQNFQQNLVEMTLDVSEEKILIRNYVNETSGSGNATRTQLALAIDEFNTYKIGQETCVTFCMKEVRAILAFADTVGIPLHIFFELAGRPIVFVLRNPGFEANLVLSTLNPEPLDVPDTTIQDRREALKKRNVRQRTATKQLKSRKKINNKSTASAITNAANSILRPGRHNVKTNMKNPQPTREVPQESDANSLIPLVRSTSINNQDKDISMNAQQASTSNLVAQLPKSCTNFVAETPSSFGSTQCLHIFTSESDTSMFSSPSSRRRIHEMAENNSLYTGDEETVPDSPPPPVSKKAKLMFRKCFQATFDPRMLPGHDKILMGDSDSE</sequence>
<dbReference type="PANTHER" id="PTHR15237">
    <property type="entry name" value="DNA REPAIR PROTEIN RAD9"/>
    <property type="match status" value="1"/>
</dbReference>
<dbReference type="InterPro" id="IPR046938">
    <property type="entry name" value="DNA_clamp_sf"/>
</dbReference>
<dbReference type="Gene3D" id="3.70.10.10">
    <property type="match status" value="1"/>
</dbReference>
<dbReference type="PANTHER" id="PTHR15237:SF0">
    <property type="entry name" value="CELL CYCLE CHECKPOINT CONTROL PROTEIN"/>
    <property type="match status" value="1"/>
</dbReference>
<evidence type="ECO:0000313" key="13">
    <source>
        <dbReference type="EMBL" id="KAK0179681.1"/>
    </source>
</evidence>
<keyword evidence="4" id="KW-0540">Nuclease</keyword>
<dbReference type="GO" id="GO:0004527">
    <property type="term" value="F:exonuclease activity"/>
    <property type="evidence" value="ECO:0007669"/>
    <property type="project" value="UniProtKB-KW"/>
</dbReference>
<keyword evidence="7" id="KW-0269">Exonuclease</keyword>
<evidence type="ECO:0000256" key="12">
    <source>
        <dbReference type="SAM" id="MobiDB-lite"/>
    </source>
</evidence>
<comment type="subcellular location">
    <subcellularLocation>
        <location evidence="1">Nucleus</location>
    </subcellularLocation>
</comment>
<dbReference type="EMBL" id="JAQQBR010000003">
    <property type="protein sequence ID" value="KAK0179681.1"/>
    <property type="molecule type" value="Genomic_DNA"/>
</dbReference>
<dbReference type="Proteomes" id="UP001168972">
    <property type="component" value="Unassembled WGS sequence"/>
</dbReference>
<evidence type="ECO:0000256" key="6">
    <source>
        <dbReference type="ARBA" id="ARBA00022801"/>
    </source>
</evidence>
<evidence type="ECO:0000256" key="1">
    <source>
        <dbReference type="ARBA" id="ARBA00004123"/>
    </source>
</evidence>
<comment type="function">
    <text evidence="9">Component of the 9-1-1 cell-cycle checkpoint response complex that plays a major role in DNA repair. The 9-1-1 complex is recruited to DNA lesion upon damage by the RAD17-replication factor C (RFC) clamp loader complex. Acts then as a sliding clamp platform on DNA for several proteins involved in long-patch base excision repair (LP-BER). The 9-1-1 complex stimulates DNA polymerase beta (POLB) activity by increasing its affinity for the 3'-OH end of the primer-template and stabilizes POLB to those sites where LP-BER proceeds; endonuclease FEN1 cleavage activity on substrates with double, nick, or gap flaps of distinct sequences and lengths; and DNA ligase I (LIG1) on long-patch base excision repair substrates. The 9-1-1 complex is necessary for the recruitment of RHNO1 to sites of double-stranded breaks (DSB) occurring during the S phase. RAD9A possesses 3'-&gt;5' double stranded DNA exonuclease activity.</text>
</comment>
<evidence type="ECO:0000256" key="2">
    <source>
        <dbReference type="ARBA" id="ARBA00008494"/>
    </source>
</evidence>
<dbReference type="GO" id="GO:0031573">
    <property type="term" value="P:mitotic intra-S DNA damage checkpoint signaling"/>
    <property type="evidence" value="ECO:0007669"/>
    <property type="project" value="TreeGrafter"/>
</dbReference>
<evidence type="ECO:0000256" key="4">
    <source>
        <dbReference type="ARBA" id="ARBA00022722"/>
    </source>
</evidence>
<comment type="caution">
    <text evidence="13">The sequence shown here is derived from an EMBL/GenBank/DDBJ whole genome shotgun (WGS) entry which is preliminary data.</text>
</comment>
<keyword evidence="14" id="KW-1185">Reference proteome</keyword>
<dbReference type="SUPFAM" id="SSF55979">
    <property type="entry name" value="DNA clamp"/>
    <property type="match status" value="1"/>
</dbReference>
<dbReference type="GO" id="GO:0006281">
    <property type="term" value="P:DNA repair"/>
    <property type="evidence" value="ECO:0007669"/>
    <property type="project" value="TreeGrafter"/>
</dbReference>
<comment type="similarity">
    <text evidence="2">Belongs to the rad9 family.</text>
</comment>
<gene>
    <name evidence="13" type="ORF">PV327_005412</name>
</gene>
<feature type="region of interest" description="Disordered" evidence="12">
    <location>
        <begin position="324"/>
        <end position="345"/>
    </location>
</feature>
<evidence type="ECO:0000256" key="3">
    <source>
        <dbReference type="ARBA" id="ARBA00022553"/>
    </source>
</evidence>